<dbReference type="AlphaFoldDB" id="A0A8H7QZL2"/>
<feature type="transmembrane region" description="Helical" evidence="5">
    <location>
        <begin position="62"/>
        <end position="82"/>
    </location>
</feature>
<organism evidence="7 8">
    <name type="scientific">Mucor saturninus</name>
    <dbReference type="NCBI Taxonomy" id="64648"/>
    <lineage>
        <taxon>Eukaryota</taxon>
        <taxon>Fungi</taxon>
        <taxon>Fungi incertae sedis</taxon>
        <taxon>Mucoromycota</taxon>
        <taxon>Mucoromycotina</taxon>
        <taxon>Mucoromycetes</taxon>
        <taxon>Mucorales</taxon>
        <taxon>Mucorineae</taxon>
        <taxon>Mucoraceae</taxon>
        <taxon>Mucor</taxon>
    </lineage>
</organism>
<evidence type="ECO:0000256" key="4">
    <source>
        <dbReference type="ARBA" id="ARBA00023136"/>
    </source>
</evidence>
<evidence type="ECO:0000256" key="5">
    <source>
        <dbReference type="SAM" id="Phobius"/>
    </source>
</evidence>
<dbReference type="InterPro" id="IPR037185">
    <property type="entry name" value="EmrE-like"/>
</dbReference>
<proteinExistence type="predicted"/>
<feature type="transmembrane region" description="Helical" evidence="5">
    <location>
        <begin position="94"/>
        <end position="115"/>
    </location>
</feature>
<dbReference type="EMBL" id="JAEPRD010000069">
    <property type="protein sequence ID" value="KAG2201656.1"/>
    <property type="molecule type" value="Genomic_DNA"/>
</dbReference>
<keyword evidence="8" id="KW-1185">Reference proteome</keyword>
<dbReference type="Proteomes" id="UP000603453">
    <property type="component" value="Unassembled WGS sequence"/>
</dbReference>
<evidence type="ECO:0000256" key="1">
    <source>
        <dbReference type="ARBA" id="ARBA00004141"/>
    </source>
</evidence>
<sequence length="387" mass="42605">MTSRETAPINPLPSSVIIVNESTPLISHDQQLAGGSLHADTSFHLSSVIALSNEPATRDKELGGLSLLIISSLLFTGVSVLVKSLGTTFPSFEIVLARSCTQLPLGLIGCFMLNVCPLGEKDVRKWILFRAVTSVIALSLFFYSLTVLPLIDATAIFFLGPIFKVMISAIVLNENFTIMDGFYSIVCFLGLILVARPSFLFNHVAFIRFDEEEEYQRSFGIACALVASLMSAMAYITVRKVGQGTPVMVHVVYFGCVATLLSIIVLACQLQGFVVPSWSWHEMGLLLMTGVMAFLGQFTLNEGLKMAPIGPVTLIRSTDVIFAFVFGVAFFKEIPGFYTMTGSLLVMGTTTAMSLYRWHRQELRNAAIRRRRSRDRLTRQQQAQTAS</sequence>
<evidence type="ECO:0000313" key="8">
    <source>
        <dbReference type="Proteomes" id="UP000603453"/>
    </source>
</evidence>
<feature type="transmembrane region" description="Helical" evidence="5">
    <location>
        <begin position="219"/>
        <end position="238"/>
    </location>
</feature>
<comment type="subcellular location">
    <subcellularLocation>
        <location evidence="1">Membrane</location>
        <topology evidence="1">Multi-pass membrane protein</topology>
    </subcellularLocation>
</comment>
<evidence type="ECO:0000256" key="3">
    <source>
        <dbReference type="ARBA" id="ARBA00022989"/>
    </source>
</evidence>
<dbReference type="OrthoDB" id="306876at2759"/>
<dbReference type="Pfam" id="PF00892">
    <property type="entry name" value="EamA"/>
    <property type="match status" value="2"/>
</dbReference>
<evidence type="ECO:0000259" key="6">
    <source>
        <dbReference type="Pfam" id="PF00892"/>
    </source>
</evidence>
<feature type="domain" description="EamA" evidence="6">
    <location>
        <begin position="64"/>
        <end position="195"/>
    </location>
</feature>
<feature type="transmembrane region" description="Helical" evidence="5">
    <location>
        <begin position="151"/>
        <end position="172"/>
    </location>
</feature>
<gene>
    <name evidence="7" type="ORF">INT47_003882</name>
</gene>
<dbReference type="PANTHER" id="PTHR22911:SF6">
    <property type="entry name" value="SOLUTE CARRIER FAMILY 35 MEMBER G1"/>
    <property type="match status" value="1"/>
</dbReference>
<keyword evidence="4 5" id="KW-0472">Membrane</keyword>
<keyword evidence="3 5" id="KW-1133">Transmembrane helix</keyword>
<name>A0A8H7QZL2_9FUNG</name>
<comment type="caution">
    <text evidence="7">The sequence shown here is derived from an EMBL/GenBank/DDBJ whole genome shotgun (WGS) entry which is preliminary data.</text>
</comment>
<keyword evidence="2 5" id="KW-0812">Transmembrane</keyword>
<feature type="transmembrane region" description="Helical" evidence="5">
    <location>
        <begin position="250"/>
        <end position="274"/>
    </location>
</feature>
<feature type="transmembrane region" description="Helical" evidence="5">
    <location>
        <begin position="127"/>
        <end position="145"/>
    </location>
</feature>
<dbReference type="PANTHER" id="PTHR22911">
    <property type="entry name" value="ACYL-MALONYL CONDENSING ENZYME-RELATED"/>
    <property type="match status" value="1"/>
</dbReference>
<accession>A0A8H7QZL2</accession>
<feature type="transmembrane region" description="Helical" evidence="5">
    <location>
        <begin position="280"/>
        <end position="300"/>
    </location>
</feature>
<feature type="transmembrane region" description="Helical" evidence="5">
    <location>
        <begin position="181"/>
        <end position="199"/>
    </location>
</feature>
<evidence type="ECO:0000313" key="7">
    <source>
        <dbReference type="EMBL" id="KAG2201656.1"/>
    </source>
</evidence>
<feature type="domain" description="EamA" evidence="6">
    <location>
        <begin position="219"/>
        <end position="351"/>
    </location>
</feature>
<feature type="transmembrane region" description="Helical" evidence="5">
    <location>
        <begin position="337"/>
        <end position="356"/>
    </location>
</feature>
<dbReference type="GO" id="GO:0016020">
    <property type="term" value="C:membrane"/>
    <property type="evidence" value="ECO:0007669"/>
    <property type="project" value="UniProtKB-SubCell"/>
</dbReference>
<protein>
    <recommendedName>
        <fullName evidence="6">EamA domain-containing protein</fullName>
    </recommendedName>
</protein>
<dbReference type="InterPro" id="IPR000620">
    <property type="entry name" value="EamA_dom"/>
</dbReference>
<feature type="transmembrane region" description="Helical" evidence="5">
    <location>
        <begin position="312"/>
        <end position="331"/>
    </location>
</feature>
<evidence type="ECO:0000256" key="2">
    <source>
        <dbReference type="ARBA" id="ARBA00022692"/>
    </source>
</evidence>
<reference evidence="7" key="1">
    <citation type="submission" date="2020-12" db="EMBL/GenBank/DDBJ databases">
        <title>Metabolic potential, ecology and presence of endohyphal bacteria is reflected in genomic diversity of Mucoromycotina.</title>
        <authorList>
            <person name="Muszewska A."/>
            <person name="Okrasinska A."/>
            <person name="Steczkiewicz K."/>
            <person name="Drgas O."/>
            <person name="Orlowska M."/>
            <person name="Perlinska-Lenart U."/>
            <person name="Aleksandrzak-Piekarczyk T."/>
            <person name="Szatraj K."/>
            <person name="Zielenkiewicz U."/>
            <person name="Pilsyk S."/>
            <person name="Malc E."/>
            <person name="Mieczkowski P."/>
            <person name="Kruszewska J.S."/>
            <person name="Biernat P."/>
            <person name="Pawlowska J."/>
        </authorList>
    </citation>
    <scope>NUCLEOTIDE SEQUENCE</scope>
    <source>
        <strain evidence="7">WA0000017839</strain>
    </source>
</reference>
<dbReference type="SUPFAM" id="SSF103481">
    <property type="entry name" value="Multidrug resistance efflux transporter EmrE"/>
    <property type="match status" value="2"/>
</dbReference>